<dbReference type="Proteomes" id="UP000196240">
    <property type="component" value="Unassembled WGS sequence"/>
</dbReference>
<evidence type="ECO:0000313" key="1">
    <source>
        <dbReference type="EMBL" id="AZN65381.1"/>
    </source>
</evidence>
<evidence type="ECO:0000313" key="19">
    <source>
        <dbReference type="Proteomes" id="UP000321274"/>
    </source>
</evidence>
<dbReference type="Proteomes" id="UP001244586">
    <property type="component" value="Chromosome"/>
</dbReference>
<dbReference type="EMBL" id="BJUJ01000016">
    <property type="protein sequence ID" value="GEK43708.1"/>
    <property type="molecule type" value="Genomic_DNA"/>
</dbReference>
<dbReference type="Proteomes" id="UP001157887">
    <property type="component" value="Unassembled WGS sequence"/>
</dbReference>
<dbReference type="Proteomes" id="UP000249282">
    <property type="component" value="Unassembled WGS sequence"/>
</dbReference>
<dbReference type="EMBL" id="JAOCDR010000002">
    <property type="protein sequence ID" value="MDH0654929.1"/>
    <property type="molecule type" value="Genomic_DNA"/>
</dbReference>
<dbReference type="EMBL" id="JAOCCL010000004">
    <property type="protein sequence ID" value="MDH0825411.1"/>
    <property type="molecule type" value="Genomic_DNA"/>
</dbReference>
<reference evidence="11 14" key="1">
    <citation type="submission" date="2017-02" db="EMBL/GenBank/DDBJ databases">
        <authorList>
            <person name="Peterson S.W."/>
        </authorList>
    </citation>
    <scope>NUCLEOTIDE SEQUENCE [LARGE SCALE GENOMIC DNA]</scope>
    <source>
        <strain evidence="11">C6</strain>
    </source>
</reference>
<reference evidence="8 15" key="3">
    <citation type="submission" date="2017-11" db="EMBL/GenBank/DDBJ databases">
        <title>Infants hospitalized years apart are colonized by the same room-sourced microbial strains.</title>
        <authorList>
            <person name="Brooks B."/>
            <person name="Olm M.R."/>
            <person name="Firek B.A."/>
            <person name="Baker R."/>
            <person name="Thomas B.C."/>
            <person name="Morowitz M.J."/>
            <person name="Banfield J.F."/>
        </authorList>
    </citation>
    <scope>NUCLEOTIDE SEQUENCE [LARGE SCALE GENOMIC DNA]</scope>
    <source>
        <strain evidence="8">S2_003_000_R3_20</strain>
    </source>
</reference>
<reference evidence="13 21" key="9">
    <citation type="submission" date="2023-04" db="EMBL/GenBank/DDBJ databases">
        <title>Acinetobacter johnsonii isolate AYTCM encoding NDM-1, OXA-58 and PER-1.</title>
        <authorList>
            <person name="Tian C."/>
            <person name="Wang S."/>
            <person name="Fan X."/>
            <person name="Xia D."/>
        </authorList>
    </citation>
    <scope>NUCLEOTIDE SEQUENCE [LARGE SCALE GENOMIC DNA]</scope>
    <source>
        <strain evidence="13 21">AYTCM</strain>
    </source>
</reference>
<dbReference type="EMBL" id="JAOCBE010000001">
    <property type="protein sequence ID" value="MDH0968041.1"/>
    <property type="molecule type" value="Genomic_DNA"/>
</dbReference>
<evidence type="ECO:0000313" key="4">
    <source>
        <dbReference type="EMBL" id="MDH0654929.1"/>
    </source>
</evidence>
<dbReference type="EMBL" id="CP121776">
    <property type="protein sequence ID" value="WMG16579.1"/>
    <property type="molecule type" value="Genomic_DNA"/>
</dbReference>
<evidence type="ECO:0000313" key="18">
    <source>
        <dbReference type="Proteomes" id="UP000277537"/>
    </source>
</evidence>
<reference evidence="2 19" key="6">
    <citation type="submission" date="2019-07" db="EMBL/GenBank/DDBJ databases">
        <title>Whole genome shotgun sequence of Acinetobacter johnsonii NBRC 102197.</title>
        <authorList>
            <person name="Hosoyama A."/>
            <person name="Uohara A."/>
            <person name="Ohji S."/>
            <person name="Ichikawa N."/>
        </authorList>
    </citation>
    <scope>NUCLEOTIDE SEQUENCE [LARGE SCALE GENOMIC DNA]</scope>
    <source>
        <strain evidence="2 19">NBRC 102197</strain>
    </source>
</reference>
<organism evidence="8 15">
    <name type="scientific">Acinetobacter johnsonii</name>
    <dbReference type="NCBI Taxonomy" id="40214"/>
    <lineage>
        <taxon>Bacteria</taxon>
        <taxon>Pseudomonadati</taxon>
        <taxon>Pseudomonadota</taxon>
        <taxon>Gammaproteobacteria</taxon>
        <taxon>Moraxellales</taxon>
        <taxon>Moraxellaceae</taxon>
        <taxon>Acinetobacter</taxon>
    </lineage>
</organism>
<proteinExistence type="predicted"/>
<accession>A0A0W8H3W7</accession>
<evidence type="ECO:0000313" key="2">
    <source>
        <dbReference type="EMBL" id="GEK43708.1"/>
    </source>
</evidence>
<dbReference type="Proteomes" id="UP000277537">
    <property type="component" value="Unassembled WGS sequence"/>
</dbReference>
<dbReference type="EMBL" id="RHXE01000019">
    <property type="protein sequence ID" value="RSE22855.1"/>
    <property type="molecule type" value="Genomic_DNA"/>
</dbReference>
<dbReference type="Gene3D" id="6.10.280.50">
    <property type="match status" value="1"/>
</dbReference>
<evidence type="ECO:0000313" key="17">
    <source>
        <dbReference type="Proteomes" id="UP000276980"/>
    </source>
</evidence>
<evidence type="ECO:0000313" key="8">
    <source>
        <dbReference type="EMBL" id="PZQ86425.1"/>
    </source>
</evidence>
<evidence type="ECO:0000313" key="9">
    <source>
        <dbReference type="EMBL" id="QPS03512.1"/>
    </source>
</evidence>
<reference evidence="1 17" key="2">
    <citation type="submission" date="2017-06" db="EMBL/GenBank/DDBJ databases">
        <title>Complete Genome Sequence of the Carbazole-Degrading Bacterium Acinetobacter johnsonii IC001.</title>
        <authorList>
            <person name="Vejarano F."/>
            <person name="Suzuki-Minakuchi C."/>
            <person name="Ohtsubo Y."/>
            <person name="Tsuda M."/>
            <person name="Okada K."/>
            <person name="Nojiri H."/>
        </authorList>
    </citation>
    <scope>NUCLEOTIDE SEQUENCE [LARGE SCALE GENOMIC DNA]</scope>
    <source>
        <strain evidence="1 17">IC001</strain>
    </source>
</reference>
<dbReference type="InterPro" id="IPR007420">
    <property type="entry name" value="DUF465"/>
</dbReference>
<reference evidence="10 18" key="5">
    <citation type="submission" date="2018-10" db="EMBL/GenBank/DDBJ databases">
        <title>Transmission dynamics of multidrug resistant bacteria on intensive care unit surfaces.</title>
        <authorList>
            <person name="D'Souza A.W."/>
            <person name="Potter R.F."/>
            <person name="Wallace M."/>
            <person name="Shupe A."/>
            <person name="Patel S."/>
            <person name="Sun S."/>
            <person name="Gul D."/>
            <person name="Kwon J.H."/>
            <person name="Andleeb S."/>
            <person name="Burnham C.-A.D."/>
            <person name="Dantas G."/>
        </authorList>
    </citation>
    <scope>NUCLEOTIDE SEQUENCE [LARGE SCALE GENOMIC DNA]</scope>
    <source>
        <strain evidence="10 18">AJ_385</strain>
    </source>
</reference>
<dbReference type="EMBL" id="CP065666">
    <property type="protein sequence ID" value="QPS03512.1"/>
    <property type="molecule type" value="Genomic_DNA"/>
</dbReference>
<gene>
    <name evidence="11" type="ORF">ACNJC6_00653</name>
    <name evidence="2" type="ORF">AJO04nite_09660</name>
    <name evidence="1" type="ORF">CFH90_15645</name>
    <name evidence="8" type="ORF">DI542_14100</name>
    <name evidence="10" type="ORF">EGT73_09720</name>
    <name evidence="9" type="ORF">I6G67_15130</name>
    <name evidence="6" type="ORF">N5C10_01730</name>
    <name evidence="5" type="ORF">N5C97_02645</name>
    <name evidence="4" type="ORF">N5D11_02130</name>
    <name evidence="7" type="ORF">N5J46_07800</name>
    <name evidence="3" type="ORF">N7566_06215</name>
    <name evidence="12" type="ORF">NCTC10308_03291</name>
    <name evidence="13" type="ORF">QBJ73_08965</name>
</gene>
<reference evidence="3" key="8">
    <citation type="submission" date="2022-09" db="EMBL/GenBank/DDBJ databases">
        <title>Intensive care unit water sources are persistently colonized with multi-drug resistant bacteria and are the site of extensive horizontal gene transfer of antibiotic resistance genes.</title>
        <authorList>
            <person name="Diorio-Toth L."/>
        </authorList>
    </citation>
    <scope>NUCLEOTIDE SEQUENCE</scope>
    <source>
        <strain evidence="7">GD03649</strain>
        <strain evidence="4">GD03851</strain>
        <strain evidence="5">GD03885</strain>
        <strain evidence="6">GD03920</strain>
        <strain evidence="3">GD04065</strain>
    </source>
</reference>
<protein>
    <submittedName>
        <fullName evidence="8">DUF465 domain-containing protein</fullName>
    </submittedName>
    <submittedName>
        <fullName evidence="12">Uncharacterized protein conserved in bacteria</fullName>
    </submittedName>
    <submittedName>
        <fullName evidence="3">YdcH family protein</fullName>
    </submittedName>
</protein>
<dbReference type="EMBL" id="QFQJ01000093">
    <property type="protein sequence ID" value="PZQ86425.1"/>
    <property type="molecule type" value="Genomic_DNA"/>
</dbReference>
<dbReference type="EMBL" id="CP022298">
    <property type="protein sequence ID" value="AZN65381.1"/>
    <property type="molecule type" value="Genomic_DNA"/>
</dbReference>
<evidence type="ECO:0000313" key="21">
    <source>
        <dbReference type="Proteomes" id="UP001244586"/>
    </source>
</evidence>
<evidence type="ECO:0000313" key="10">
    <source>
        <dbReference type="EMBL" id="RSE22855.1"/>
    </source>
</evidence>
<evidence type="ECO:0000313" key="7">
    <source>
        <dbReference type="EMBL" id="MDH2172328.1"/>
    </source>
</evidence>
<dbReference type="Proteomes" id="UP000595107">
    <property type="component" value="Chromosome"/>
</dbReference>
<dbReference type="Proteomes" id="UP001159915">
    <property type="component" value="Unassembled WGS sequence"/>
</dbReference>
<dbReference type="Proteomes" id="UP000276980">
    <property type="component" value="Chromosome"/>
</dbReference>
<dbReference type="EMBL" id="UFRV01000006">
    <property type="protein sequence ID" value="SUT99562.1"/>
    <property type="molecule type" value="Genomic_DNA"/>
</dbReference>
<evidence type="ECO:0000313" key="6">
    <source>
        <dbReference type="EMBL" id="MDH0968041.1"/>
    </source>
</evidence>
<evidence type="ECO:0000313" key="15">
    <source>
        <dbReference type="Proteomes" id="UP000249282"/>
    </source>
</evidence>
<reference evidence="9 20" key="7">
    <citation type="submission" date="2020-12" db="EMBL/GenBank/DDBJ databases">
        <title>FDA dAtabase for Regulatory Grade micrObial Sequences (FDA-ARGOS): Supporting development and validation of Infectious Disease Dx tests.</title>
        <authorList>
            <person name="Sproer C."/>
            <person name="Gronow S."/>
            <person name="Severitt S."/>
            <person name="Schroder I."/>
            <person name="Tallon L."/>
            <person name="Sadzewicz L."/>
            <person name="Zhao X."/>
            <person name="Boylan J."/>
            <person name="Ott S."/>
            <person name="Bowen H."/>
            <person name="Vavikolanu K."/>
            <person name="Mehta A."/>
            <person name="Aluvathingal J."/>
            <person name="Nadendla S."/>
            <person name="Lowell S."/>
            <person name="Myers T."/>
            <person name="Yan Y."/>
            <person name="Sichtig H."/>
        </authorList>
    </citation>
    <scope>NUCLEOTIDE SEQUENCE [LARGE SCALE GENOMIC DNA]</scope>
    <source>
        <strain evidence="9 20">FDAARGOS_910</strain>
    </source>
</reference>
<evidence type="ECO:0000313" key="12">
    <source>
        <dbReference type="EMBL" id="SUT99562.1"/>
    </source>
</evidence>
<evidence type="ECO:0000313" key="20">
    <source>
        <dbReference type="Proteomes" id="UP000595107"/>
    </source>
</evidence>
<dbReference type="InterPro" id="IPR038444">
    <property type="entry name" value="DUF465_sf"/>
</dbReference>
<dbReference type="Proteomes" id="UP001162261">
    <property type="component" value="Unassembled WGS sequence"/>
</dbReference>
<evidence type="ECO:0000313" key="16">
    <source>
        <dbReference type="Proteomes" id="UP000254227"/>
    </source>
</evidence>
<dbReference type="Proteomes" id="UP000321274">
    <property type="component" value="Unassembled WGS sequence"/>
</dbReference>
<dbReference type="EMBL" id="FUUY01000002">
    <property type="protein sequence ID" value="SJX21047.1"/>
    <property type="molecule type" value="Genomic_DNA"/>
</dbReference>
<name>A0A0W8H3W7_ACIJO</name>
<dbReference type="Proteomes" id="UP000254227">
    <property type="component" value="Unassembled WGS sequence"/>
</dbReference>
<evidence type="ECO:0000313" key="11">
    <source>
        <dbReference type="EMBL" id="SJX21047.1"/>
    </source>
</evidence>
<dbReference type="RefSeq" id="WP_004692664.1">
    <property type="nucleotide sequence ID" value="NZ_BBTB01000017.1"/>
</dbReference>
<dbReference type="GeneID" id="56337851"/>
<evidence type="ECO:0000313" key="3">
    <source>
        <dbReference type="EMBL" id="MDG9786590.1"/>
    </source>
</evidence>
<sequence length="86" mass="10400">MKLKVCNKKTKLMFPEYRDMIQQLREDNPHFSKMFDDHEALDQEICLLEQDPVRIHRGEIEPLKRKKLFIKDQLYRILKGAQLKTS</sequence>
<evidence type="ECO:0000313" key="14">
    <source>
        <dbReference type="Proteomes" id="UP000196240"/>
    </source>
</evidence>
<evidence type="ECO:0000313" key="13">
    <source>
        <dbReference type="EMBL" id="WMG16579.1"/>
    </source>
</evidence>
<dbReference type="Proteomes" id="UP001161099">
    <property type="component" value="Unassembled WGS sequence"/>
</dbReference>
<evidence type="ECO:0000313" key="5">
    <source>
        <dbReference type="EMBL" id="MDH0825411.1"/>
    </source>
</evidence>
<dbReference type="EMBL" id="JAOCLH010000011">
    <property type="protein sequence ID" value="MDH2172328.1"/>
    <property type="molecule type" value="Genomic_DNA"/>
</dbReference>
<dbReference type="AlphaFoldDB" id="A0A0W8H3W7"/>
<dbReference type="EMBL" id="JAOECG010000005">
    <property type="protein sequence ID" value="MDG9786590.1"/>
    <property type="molecule type" value="Genomic_DNA"/>
</dbReference>
<dbReference type="Pfam" id="PF04325">
    <property type="entry name" value="DUF465"/>
    <property type="match status" value="1"/>
</dbReference>
<keyword evidence="21" id="KW-1185">Reference proteome</keyword>
<dbReference type="Proteomes" id="UP001160116">
    <property type="component" value="Unassembled WGS sequence"/>
</dbReference>
<reference evidence="12 16" key="4">
    <citation type="submission" date="2018-06" db="EMBL/GenBank/DDBJ databases">
        <authorList>
            <consortium name="Pathogen Informatics"/>
            <person name="Doyle S."/>
        </authorList>
    </citation>
    <scope>NUCLEOTIDE SEQUENCE [LARGE SCALE GENOMIC DNA]</scope>
    <source>
        <strain evidence="12 16">NCTC10308</strain>
    </source>
</reference>